<organism evidence="2 3">
    <name type="scientific">Mytilus galloprovincialis</name>
    <name type="common">Mediterranean mussel</name>
    <dbReference type="NCBI Taxonomy" id="29158"/>
    <lineage>
        <taxon>Eukaryota</taxon>
        <taxon>Metazoa</taxon>
        <taxon>Spiralia</taxon>
        <taxon>Lophotrochozoa</taxon>
        <taxon>Mollusca</taxon>
        <taxon>Bivalvia</taxon>
        <taxon>Autobranchia</taxon>
        <taxon>Pteriomorphia</taxon>
        <taxon>Mytilida</taxon>
        <taxon>Mytiloidea</taxon>
        <taxon>Mytilidae</taxon>
        <taxon>Mytilinae</taxon>
        <taxon>Mytilus</taxon>
    </lineage>
</organism>
<dbReference type="EMBL" id="UYJE01003664">
    <property type="protein sequence ID" value="VDI21190.1"/>
    <property type="molecule type" value="Genomic_DNA"/>
</dbReference>
<dbReference type="AlphaFoldDB" id="A0A8B6DLT5"/>
<feature type="compositionally biased region" description="Basic and acidic residues" evidence="1">
    <location>
        <begin position="23"/>
        <end position="33"/>
    </location>
</feature>
<feature type="compositionally biased region" description="Polar residues" evidence="1">
    <location>
        <begin position="49"/>
        <end position="58"/>
    </location>
</feature>
<evidence type="ECO:0000313" key="2">
    <source>
        <dbReference type="EMBL" id="VDI21190.1"/>
    </source>
</evidence>
<dbReference type="PANTHER" id="PTHR46745">
    <property type="entry name" value="TSC22 DOMAIN FAMILY PROTEIN 1"/>
    <property type="match status" value="1"/>
</dbReference>
<evidence type="ECO:0000313" key="3">
    <source>
        <dbReference type="Proteomes" id="UP000596742"/>
    </source>
</evidence>
<accession>A0A8B6DLT5</accession>
<comment type="caution">
    <text evidence="2">The sequence shown here is derived from an EMBL/GenBank/DDBJ whole genome shotgun (WGS) entry which is preliminary data.</text>
</comment>
<dbReference type="GO" id="GO:0008284">
    <property type="term" value="P:positive regulation of cell population proliferation"/>
    <property type="evidence" value="ECO:0007669"/>
    <property type="project" value="TreeGrafter"/>
</dbReference>
<dbReference type="PANTHER" id="PTHR46745:SF1">
    <property type="entry name" value="TSC22 DOMAIN FAMILY PROTEIN 1"/>
    <property type="match status" value="1"/>
</dbReference>
<dbReference type="GO" id="GO:0005829">
    <property type="term" value="C:cytosol"/>
    <property type="evidence" value="ECO:0007669"/>
    <property type="project" value="TreeGrafter"/>
</dbReference>
<feature type="compositionally biased region" description="Polar residues" evidence="1">
    <location>
        <begin position="250"/>
        <end position="313"/>
    </location>
</feature>
<dbReference type="GO" id="GO:0005634">
    <property type="term" value="C:nucleus"/>
    <property type="evidence" value="ECO:0007669"/>
    <property type="project" value="TreeGrafter"/>
</dbReference>
<name>A0A8B6DLT5_MYTGA</name>
<gene>
    <name evidence="2" type="ORF">MGAL_10B039372</name>
</gene>
<feature type="compositionally biased region" description="Polar residues" evidence="1">
    <location>
        <begin position="212"/>
        <end position="241"/>
    </location>
</feature>
<keyword evidence="3" id="KW-1185">Reference proteome</keyword>
<dbReference type="GO" id="GO:0043066">
    <property type="term" value="P:negative regulation of apoptotic process"/>
    <property type="evidence" value="ECO:0007669"/>
    <property type="project" value="TreeGrafter"/>
</dbReference>
<feature type="region of interest" description="Disordered" evidence="1">
    <location>
        <begin position="212"/>
        <end position="313"/>
    </location>
</feature>
<dbReference type="OrthoDB" id="8961796at2759"/>
<feature type="region of interest" description="Disordered" evidence="1">
    <location>
        <begin position="1"/>
        <end position="123"/>
    </location>
</feature>
<dbReference type="Proteomes" id="UP000596742">
    <property type="component" value="Unassembled WGS sequence"/>
</dbReference>
<proteinExistence type="predicted"/>
<reference evidence="2" key="1">
    <citation type="submission" date="2018-11" db="EMBL/GenBank/DDBJ databases">
        <authorList>
            <person name="Alioto T."/>
            <person name="Alioto T."/>
        </authorList>
    </citation>
    <scope>NUCLEOTIDE SEQUENCE</scope>
</reference>
<sequence>MNMAANSDKMAVTDNQSIPIHGSDSREDADMKLQGKSTNDGNYKKKSTFKITSVTKSYHGSADMSNDADHDIEHDSMDDLDETVESHTEDASSEILDISKHTDGGEPASPMEEETSDHAINSGITAISNTNKEVNIKTEQMNSTSNVKEINVKEKEKEKTEPQGPHPTRFKVVKIETREPFKRGRWRCQDTLDVPAVDKSDTKINIVDSNVGVSNTSYTSHNVSSGEDPSKNPAKSVTVIQGESRENFHLDNSSTIRQTQPNSQLQKEQTPKSSIPSNLAQQVYTHPGSTNFQNGTGHSQALPNVNSSHTPGQNSMQTGDTTFMYTGQIPSTMQNVAGSNVDNNLQYNKEQHVSSDNVIQNIDNTELNSNLSKTSGAHNMPQNSMNIDIQQGAILTPQSVAEVVGMIPSPQEEDRSKRNFSAISPLTPGGRYVETTNHSFSQAC</sequence>
<feature type="compositionally biased region" description="Basic and acidic residues" evidence="1">
    <location>
        <begin position="67"/>
        <end position="77"/>
    </location>
</feature>
<protein>
    <submittedName>
        <fullName evidence="2">Uncharacterized protein</fullName>
    </submittedName>
</protein>
<evidence type="ECO:0000256" key="1">
    <source>
        <dbReference type="SAM" id="MobiDB-lite"/>
    </source>
</evidence>